<evidence type="ECO:0000256" key="1">
    <source>
        <dbReference type="SAM" id="MobiDB-lite"/>
    </source>
</evidence>
<keyword evidence="3" id="KW-1185">Reference proteome</keyword>
<dbReference type="Proteomes" id="UP000244855">
    <property type="component" value="Unassembled WGS sequence"/>
</dbReference>
<name>A0A2V1DMF8_9PLEO</name>
<dbReference type="AlphaFoldDB" id="A0A2V1DMF8"/>
<feature type="region of interest" description="Disordered" evidence="1">
    <location>
        <begin position="1"/>
        <end position="40"/>
    </location>
</feature>
<feature type="compositionally biased region" description="Polar residues" evidence="1">
    <location>
        <begin position="18"/>
        <end position="31"/>
    </location>
</feature>
<gene>
    <name evidence="2" type="ORF">DM02DRAFT_656566</name>
</gene>
<evidence type="ECO:0000313" key="3">
    <source>
        <dbReference type="Proteomes" id="UP000244855"/>
    </source>
</evidence>
<protein>
    <submittedName>
        <fullName evidence="2">Uncharacterized protein</fullName>
    </submittedName>
</protein>
<organism evidence="2 3">
    <name type="scientific">Periconia macrospinosa</name>
    <dbReference type="NCBI Taxonomy" id="97972"/>
    <lineage>
        <taxon>Eukaryota</taxon>
        <taxon>Fungi</taxon>
        <taxon>Dikarya</taxon>
        <taxon>Ascomycota</taxon>
        <taxon>Pezizomycotina</taxon>
        <taxon>Dothideomycetes</taxon>
        <taxon>Pleosporomycetidae</taxon>
        <taxon>Pleosporales</taxon>
        <taxon>Massarineae</taxon>
        <taxon>Periconiaceae</taxon>
        <taxon>Periconia</taxon>
    </lineage>
</organism>
<proteinExistence type="predicted"/>
<reference evidence="2 3" key="1">
    <citation type="journal article" date="2018" name="Sci. Rep.">
        <title>Comparative genomics provides insights into the lifestyle and reveals functional heterogeneity of dark septate endophytic fungi.</title>
        <authorList>
            <person name="Knapp D.G."/>
            <person name="Nemeth J.B."/>
            <person name="Barry K."/>
            <person name="Hainaut M."/>
            <person name="Henrissat B."/>
            <person name="Johnson J."/>
            <person name="Kuo A."/>
            <person name="Lim J.H.P."/>
            <person name="Lipzen A."/>
            <person name="Nolan M."/>
            <person name="Ohm R.A."/>
            <person name="Tamas L."/>
            <person name="Grigoriev I.V."/>
            <person name="Spatafora J.W."/>
            <person name="Nagy L.G."/>
            <person name="Kovacs G.M."/>
        </authorList>
    </citation>
    <scope>NUCLEOTIDE SEQUENCE [LARGE SCALE GENOMIC DNA]</scope>
    <source>
        <strain evidence="2 3">DSE2036</strain>
    </source>
</reference>
<accession>A0A2V1DMF8</accession>
<dbReference type="OrthoDB" id="3494771at2759"/>
<dbReference type="EMBL" id="KZ805396">
    <property type="protein sequence ID" value="PVH99218.1"/>
    <property type="molecule type" value="Genomic_DNA"/>
</dbReference>
<evidence type="ECO:0000313" key="2">
    <source>
        <dbReference type="EMBL" id="PVH99218.1"/>
    </source>
</evidence>
<sequence>MSPEMHPQRAIDAVTKKAVSTPSSGAATPSHSDTHKSHKSVKQLWKEIKHAVVEHHRGVNAAYASYYGAGAGSTVPGRRGS</sequence>